<protein>
    <submittedName>
        <fullName evidence="2">Uncharacterized protein</fullName>
    </submittedName>
</protein>
<evidence type="ECO:0000256" key="1">
    <source>
        <dbReference type="SAM" id="Phobius"/>
    </source>
</evidence>
<feature type="transmembrane region" description="Helical" evidence="1">
    <location>
        <begin position="6"/>
        <end position="24"/>
    </location>
</feature>
<proteinExistence type="predicted"/>
<organism evidence="2">
    <name type="scientific">marine sediment metagenome</name>
    <dbReference type="NCBI Taxonomy" id="412755"/>
    <lineage>
        <taxon>unclassified sequences</taxon>
        <taxon>metagenomes</taxon>
        <taxon>ecological metagenomes</taxon>
    </lineage>
</organism>
<name>A0A0F9RU90_9ZZZZ</name>
<accession>A0A0F9RU90</accession>
<dbReference type="EMBL" id="LAZR01000768">
    <property type="protein sequence ID" value="KKN58299.1"/>
    <property type="molecule type" value="Genomic_DNA"/>
</dbReference>
<evidence type="ECO:0000313" key="2">
    <source>
        <dbReference type="EMBL" id="KKN58299.1"/>
    </source>
</evidence>
<keyword evidence="1" id="KW-0812">Transmembrane</keyword>
<keyword evidence="1" id="KW-0472">Membrane</keyword>
<sequence length="51" mass="5873">MVYVFAMFGVIIIGMFGVTVYLLATAYEPEKNSEWIQDNTTNDYLFSIEVK</sequence>
<keyword evidence="1" id="KW-1133">Transmembrane helix</keyword>
<gene>
    <name evidence="2" type="ORF">LCGC14_0553790</name>
</gene>
<dbReference type="AlphaFoldDB" id="A0A0F9RU90"/>
<comment type="caution">
    <text evidence="2">The sequence shown here is derived from an EMBL/GenBank/DDBJ whole genome shotgun (WGS) entry which is preliminary data.</text>
</comment>
<reference evidence="2" key="1">
    <citation type="journal article" date="2015" name="Nature">
        <title>Complex archaea that bridge the gap between prokaryotes and eukaryotes.</title>
        <authorList>
            <person name="Spang A."/>
            <person name="Saw J.H."/>
            <person name="Jorgensen S.L."/>
            <person name="Zaremba-Niedzwiedzka K."/>
            <person name="Martijn J."/>
            <person name="Lind A.E."/>
            <person name="van Eijk R."/>
            <person name="Schleper C."/>
            <person name="Guy L."/>
            <person name="Ettema T.J."/>
        </authorList>
    </citation>
    <scope>NUCLEOTIDE SEQUENCE</scope>
</reference>